<accession>A0ABW3VY48</accession>
<dbReference type="Gene3D" id="3.30.300.30">
    <property type="match status" value="1"/>
</dbReference>
<gene>
    <name evidence="2" type="ORF">ACFQ3F_03380</name>
</gene>
<evidence type="ECO:0000259" key="1">
    <source>
        <dbReference type="Pfam" id="PF00501"/>
    </source>
</evidence>
<feature type="domain" description="AMP-dependent synthetase/ligase" evidence="1">
    <location>
        <begin position="35"/>
        <end position="119"/>
    </location>
</feature>
<dbReference type="Pfam" id="PF00501">
    <property type="entry name" value="AMP-binding"/>
    <property type="match status" value="1"/>
</dbReference>
<dbReference type="RefSeq" id="WP_367917701.1">
    <property type="nucleotide sequence ID" value="NZ_BAABAC010000005.1"/>
</dbReference>
<reference evidence="3" key="1">
    <citation type="journal article" date="2019" name="Int. J. Syst. Evol. Microbiol.">
        <title>The Global Catalogue of Microorganisms (GCM) 10K type strain sequencing project: providing services to taxonomists for standard genome sequencing and annotation.</title>
        <authorList>
            <consortium name="The Broad Institute Genomics Platform"/>
            <consortium name="The Broad Institute Genome Sequencing Center for Infectious Disease"/>
            <person name="Wu L."/>
            <person name="Ma J."/>
        </authorList>
    </citation>
    <scope>NUCLEOTIDE SEQUENCE [LARGE SCALE GENOMIC DNA]</scope>
    <source>
        <strain evidence="3">CCUG 52478</strain>
    </source>
</reference>
<comment type="caution">
    <text evidence="2">The sequence shown here is derived from an EMBL/GenBank/DDBJ whole genome shotgun (WGS) entry which is preliminary data.</text>
</comment>
<keyword evidence="3" id="KW-1185">Reference proteome</keyword>
<proteinExistence type="predicted"/>
<dbReference type="InterPro" id="IPR042099">
    <property type="entry name" value="ANL_N_sf"/>
</dbReference>
<organism evidence="2 3">
    <name type="scientific">Nocardioides ginsengisoli</name>
    <dbReference type="NCBI Taxonomy" id="363868"/>
    <lineage>
        <taxon>Bacteria</taxon>
        <taxon>Bacillati</taxon>
        <taxon>Actinomycetota</taxon>
        <taxon>Actinomycetes</taxon>
        <taxon>Propionibacteriales</taxon>
        <taxon>Nocardioidaceae</taxon>
        <taxon>Nocardioides</taxon>
    </lineage>
</organism>
<dbReference type="InterPro" id="IPR050237">
    <property type="entry name" value="ATP-dep_AMP-bd_enzyme"/>
</dbReference>
<dbReference type="PANTHER" id="PTHR43767">
    <property type="entry name" value="LONG-CHAIN-FATTY-ACID--COA LIGASE"/>
    <property type="match status" value="1"/>
</dbReference>
<dbReference type="InterPro" id="IPR000873">
    <property type="entry name" value="AMP-dep_synth/lig_dom"/>
</dbReference>
<dbReference type="PANTHER" id="PTHR43767:SF1">
    <property type="entry name" value="NONRIBOSOMAL PEPTIDE SYNTHASE PES1 (EUROFUNG)-RELATED"/>
    <property type="match status" value="1"/>
</dbReference>
<sequence length="228" mass="25134">MDPQIDMAWIDDEMVDLPPAENDGQLMLRRAPVAGVPPEGIDALEEKFGIVARDLYASTEVGNGTFVPWDRRDLAEKGSMGFCFPTRESKIVDEHLEEVPAGVAGELCIRGEGMMLAYHDRDDVNAELFLPGGWFRTGDLVRKDEEGAHYYGGRLKDMIRRSGENIAAAEIEHQLLQMPQNEAVGVIPVPDGSRGEEVKAIIVLRSGETPSSGTRCLAPRTGRCTKRR</sequence>
<protein>
    <submittedName>
        <fullName evidence="2">AMP-binding protein</fullName>
    </submittedName>
</protein>
<dbReference type="SUPFAM" id="SSF56801">
    <property type="entry name" value="Acetyl-CoA synthetase-like"/>
    <property type="match status" value="1"/>
</dbReference>
<name>A0ABW3VY48_9ACTN</name>
<evidence type="ECO:0000313" key="2">
    <source>
        <dbReference type="EMBL" id="MFD1246823.1"/>
    </source>
</evidence>
<dbReference type="EMBL" id="JBHTLX010000005">
    <property type="protein sequence ID" value="MFD1246823.1"/>
    <property type="molecule type" value="Genomic_DNA"/>
</dbReference>
<evidence type="ECO:0000313" key="3">
    <source>
        <dbReference type="Proteomes" id="UP001597229"/>
    </source>
</evidence>
<dbReference type="Proteomes" id="UP001597229">
    <property type="component" value="Unassembled WGS sequence"/>
</dbReference>
<dbReference type="Gene3D" id="3.40.50.12780">
    <property type="entry name" value="N-terminal domain of ligase-like"/>
    <property type="match status" value="1"/>
</dbReference>
<dbReference type="InterPro" id="IPR045851">
    <property type="entry name" value="AMP-bd_C_sf"/>
</dbReference>